<dbReference type="AlphaFoldDB" id="A0A919P9Y2"/>
<dbReference type="Proteomes" id="UP000642125">
    <property type="component" value="Unassembled WGS sequence"/>
</dbReference>
<dbReference type="Gene3D" id="3.40.50.2000">
    <property type="entry name" value="Glycogen Phosphorylase B"/>
    <property type="match status" value="1"/>
</dbReference>
<evidence type="ECO:0000313" key="1">
    <source>
        <dbReference type="EMBL" id="GIG35701.1"/>
    </source>
</evidence>
<proteinExistence type="predicted"/>
<comment type="caution">
    <text evidence="1">The sequence shown here is derived from an EMBL/GenBank/DDBJ whole genome shotgun (WGS) entry which is preliminary data.</text>
</comment>
<accession>A0A919P9Y2</accession>
<protein>
    <submittedName>
        <fullName evidence="1">Uncharacterized protein</fullName>
    </submittedName>
</protein>
<evidence type="ECO:0000313" key="2">
    <source>
        <dbReference type="Proteomes" id="UP000642125"/>
    </source>
</evidence>
<sequence length="355" mass="39313">MRVAVKHDDALVGPDGLVQGHDAGATLVRRLLRVFPGSVLIGPGPRRGAGFDLLPLEFVDGTDTVVITMDVLDSVQVWRTLRAGGCERPRVMNFVWWDATRYPHDVERAALALSCALFPTFANSARTASEITELIGRLTVPALGERARIAWVNLGFRVDHVRPRHEPETPVVLYPAIYVSERKQPRLFLEVVDRVQRRTPIRVEARLHESHLVSDVAMRMSERPWCWVGPLTATRDSYWEALGRTTAFLATATEESYGLEYVEALAAGAVGVFPDLPWARALLPDGYPFLYRTPDEAAEQLELAVTRPAACRRQLDAVAGGSFVRWLSAHHDDDAFDRAVVARVADWFGDGAAAG</sequence>
<dbReference type="EMBL" id="BONO01000006">
    <property type="protein sequence ID" value="GIG35701.1"/>
    <property type="molecule type" value="Genomic_DNA"/>
</dbReference>
<organism evidence="1 2">
    <name type="scientific">Cellulomonas pakistanensis</name>
    <dbReference type="NCBI Taxonomy" id="992287"/>
    <lineage>
        <taxon>Bacteria</taxon>
        <taxon>Bacillati</taxon>
        <taxon>Actinomycetota</taxon>
        <taxon>Actinomycetes</taxon>
        <taxon>Micrococcales</taxon>
        <taxon>Cellulomonadaceae</taxon>
        <taxon>Cellulomonas</taxon>
    </lineage>
</organism>
<dbReference type="SUPFAM" id="SSF53756">
    <property type="entry name" value="UDP-Glycosyltransferase/glycogen phosphorylase"/>
    <property type="match status" value="1"/>
</dbReference>
<gene>
    <name evidence="1" type="ORF">Cpa01nite_10820</name>
</gene>
<reference evidence="1" key="1">
    <citation type="submission" date="2021-01" db="EMBL/GenBank/DDBJ databases">
        <title>Whole genome shotgun sequence of Cellulomonas pakistanensis NBRC 110800.</title>
        <authorList>
            <person name="Komaki H."/>
            <person name="Tamura T."/>
        </authorList>
    </citation>
    <scope>NUCLEOTIDE SEQUENCE</scope>
    <source>
        <strain evidence="1">NBRC 110800</strain>
    </source>
</reference>
<keyword evidence="2" id="KW-1185">Reference proteome</keyword>
<name>A0A919P9Y2_9CELL</name>